<keyword evidence="2" id="KW-1185">Reference proteome</keyword>
<gene>
    <name evidence="1" type="ORF">K3G42_015753</name>
</gene>
<dbReference type="Proteomes" id="UP000827872">
    <property type="component" value="Linkage Group LG14"/>
</dbReference>
<evidence type="ECO:0000313" key="1">
    <source>
        <dbReference type="EMBL" id="KAH7989875.1"/>
    </source>
</evidence>
<name>A0ACB8EBM7_9SAUR</name>
<accession>A0ACB8EBM7</accession>
<reference evidence="1" key="1">
    <citation type="submission" date="2021-08" db="EMBL/GenBank/DDBJ databases">
        <title>The first chromosome-level gecko genome reveals the dynamic sex chromosomes of Neotropical dwarf geckos (Sphaerodactylidae: Sphaerodactylus).</title>
        <authorList>
            <person name="Pinto B.J."/>
            <person name="Keating S.E."/>
            <person name="Gamble T."/>
        </authorList>
    </citation>
    <scope>NUCLEOTIDE SEQUENCE</scope>
    <source>
        <strain evidence="1">TG3544</strain>
    </source>
</reference>
<organism evidence="1 2">
    <name type="scientific">Sphaerodactylus townsendi</name>
    <dbReference type="NCBI Taxonomy" id="933632"/>
    <lineage>
        <taxon>Eukaryota</taxon>
        <taxon>Metazoa</taxon>
        <taxon>Chordata</taxon>
        <taxon>Craniata</taxon>
        <taxon>Vertebrata</taxon>
        <taxon>Euteleostomi</taxon>
        <taxon>Lepidosauria</taxon>
        <taxon>Squamata</taxon>
        <taxon>Bifurcata</taxon>
        <taxon>Gekkota</taxon>
        <taxon>Sphaerodactylidae</taxon>
        <taxon>Sphaerodactylus</taxon>
    </lineage>
</organism>
<proteinExistence type="predicted"/>
<evidence type="ECO:0000313" key="2">
    <source>
        <dbReference type="Proteomes" id="UP000827872"/>
    </source>
</evidence>
<comment type="caution">
    <text evidence="1">The sequence shown here is derived from an EMBL/GenBank/DDBJ whole genome shotgun (WGS) entry which is preliminary data.</text>
</comment>
<sequence>MWISSENLVTLPNNDVGGAEDDKAAAALSSSASLNPAHIVFRAIRGQGYVTHEGHPEEVLSPSAISTPYVSACQAE</sequence>
<dbReference type="EMBL" id="CM037627">
    <property type="protein sequence ID" value="KAH7989875.1"/>
    <property type="molecule type" value="Genomic_DNA"/>
</dbReference>
<protein>
    <submittedName>
        <fullName evidence="1">Uncharacterized protein</fullName>
    </submittedName>
</protein>